<dbReference type="HOGENOM" id="CLU_783971_0_0_1"/>
<reference evidence="3" key="2">
    <citation type="submission" date="2024-10" db="UniProtKB">
        <authorList>
            <consortium name="EnsemblProtists"/>
        </authorList>
    </citation>
    <scope>IDENTIFICATION</scope>
</reference>
<feature type="region of interest" description="Disordered" evidence="1">
    <location>
        <begin position="81"/>
        <end position="185"/>
    </location>
</feature>
<dbReference type="AlphaFoldDB" id="A0A0D3JR90"/>
<feature type="transmembrane region" description="Helical" evidence="2">
    <location>
        <begin position="35"/>
        <end position="54"/>
    </location>
</feature>
<evidence type="ECO:0000313" key="4">
    <source>
        <dbReference type="Proteomes" id="UP000013827"/>
    </source>
</evidence>
<organism evidence="3 4">
    <name type="scientific">Emiliania huxleyi (strain CCMP1516)</name>
    <dbReference type="NCBI Taxonomy" id="280463"/>
    <lineage>
        <taxon>Eukaryota</taxon>
        <taxon>Haptista</taxon>
        <taxon>Haptophyta</taxon>
        <taxon>Prymnesiophyceae</taxon>
        <taxon>Isochrysidales</taxon>
        <taxon>Noelaerhabdaceae</taxon>
        <taxon>Emiliania</taxon>
    </lineage>
</organism>
<accession>A0A0D3JR90</accession>
<keyword evidence="4" id="KW-1185">Reference proteome</keyword>
<name>A0A0D3JR90_EMIH1</name>
<protein>
    <submittedName>
        <fullName evidence="3">Uncharacterized protein</fullName>
    </submittedName>
</protein>
<dbReference type="EnsemblProtists" id="EOD26025">
    <property type="protein sequence ID" value="EOD26025"/>
    <property type="gene ID" value="EMIHUDRAFT_237164"/>
</dbReference>
<evidence type="ECO:0000256" key="1">
    <source>
        <dbReference type="SAM" id="MobiDB-lite"/>
    </source>
</evidence>
<dbReference type="Proteomes" id="UP000013827">
    <property type="component" value="Unassembled WGS sequence"/>
</dbReference>
<keyword evidence="2" id="KW-1133">Transmembrane helix</keyword>
<dbReference type="GeneID" id="17271570"/>
<feature type="compositionally biased region" description="Polar residues" evidence="1">
    <location>
        <begin position="109"/>
        <end position="121"/>
    </location>
</feature>
<dbReference type="RefSeq" id="XP_005778454.1">
    <property type="nucleotide sequence ID" value="XM_005778397.1"/>
</dbReference>
<dbReference type="PaxDb" id="2903-EOD26025"/>
<evidence type="ECO:0000256" key="2">
    <source>
        <dbReference type="SAM" id="Phobius"/>
    </source>
</evidence>
<evidence type="ECO:0000313" key="3">
    <source>
        <dbReference type="EnsemblProtists" id="EOD26025"/>
    </source>
</evidence>
<reference evidence="4" key="1">
    <citation type="journal article" date="2013" name="Nature">
        <title>Pan genome of the phytoplankton Emiliania underpins its global distribution.</title>
        <authorList>
            <person name="Read B.A."/>
            <person name="Kegel J."/>
            <person name="Klute M.J."/>
            <person name="Kuo A."/>
            <person name="Lefebvre S.C."/>
            <person name="Maumus F."/>
            <person name="Mayer C."/>
            <person name="Miller J."/>
            <person name="Monier A."/>
            <person name="Salamov A."/>
            <person name="Young J."/>
            <person name="Aguilar M."/>
            <person name="Claverie J.M."/>
            <person name="Frickenhaus S."/>
            <person name="Gonzalez K."/>
            <person name="Herman E.K."/>
            <person name="Lin Y.C."/>
            <person name="Napier J."/>
            <person name="Ogata H."/>
            <person name="Sarno A.F."/>
            <person name="Shmutz J."/>
            <person name="Schroeder D."/>
            <person name="de Vargas C."/>
            <person name="Verret F."/>
            <person name="von Dassow P."/>
            <person name="Valentin K."/>
            <person name="Van de Peer Y."/>
            <person name="Wheeler G."/>
            <person name="Dacks J.B."/>
            <person name="Delwiche C.F."/>
            <person name="Dyhrman S.T."/>
            <person name="Glockner G."/>
            <person name="John U."/>
            <person name="Richards T."/>
            <person name="Worden A.Z."/>
            <person name="Zhang X."/>
            <person name="Grigoriev I.V."/>
            <person name="Allen A.E."/>
            <person name="Bidle K."/>
            <person name="Borodovsky M."/>
            <person name="Bowler C."/>
            <person name="Brownlee C."/>
            <person name="Cock J.M."/>
            <person name="Elias M."/>
            <person name="Gladyshev V.N."/>
            <person name="Groth M."/>
            <person name="Guda C."/>
            <person name="Hadaegh A."/>
            <person name="Iglesias-Rodriguez M.D."/>
            <person name="Jenkins J."/>
            <person name="Jones B.M."/>
            <person name="Lawson T."/>
            <person name="Leese F."/>
            <person name="Lindquist E."/>
            <person name="Lobanov A."/>
            <person name="Lomsadze A."/>
            <person name="Malik S.B."/>
            <person name="Marsh M.E."/>
            <person name="Mackinder L."/>
            <person name="Mock T."/>
            <person name="Mueller-Roeber B."/>
            <person name="Pagarete A."/>
            <person name="Parker M."/>
            <person name="Probert I."/>
            <person name="Quesneville H."/>
            <person name="Raines C."/>
            <person name="Rensing S.A."/>
            <person name="Riano-Pachon D.M."/>
            <person name="Richier S."/>
            <person name="Rokitta S."/>
            <person name="Shiraiwa Y."/>
            <person name="Soanes D.M."/>
            <person name="van der Giezen M."/>
            <person name="Wahlund T.M."/>
            <person name="Williams B."/>
            <person name="Wilson W."/>
            <person name="Wolfe G."/>
            <person name="Wurch L.L."/>
        </authorList>
    </citation>
    <scope>NUCLEOTIDE SEQUENCE</scope>
</reference>
<feature type="transmembrane region" description="Helical" evidence="2">
    <location>
        <begin position="6"/>
        <end position="23"/>
    </location>
</feature>
<keyword evidence="2" id="KW-0472">Membrane</keyword>
<sequence length="354" mass="35631">MSLALSIATSIFVVTVDFVHYFLTAARRLVAPKSTGYCVFTILLTVILAVAVSGPTPVPVPSEPLPDMISINGACHFALTSSSASAQPPGRPPAGRQALPEGRPMDGLQPSSQATLPQSQARAPAEAVTQEAEATAEATTQGGAEATAPDLAAKAPAEAANQPAKASAQTEAEAPVTAAQTKAPAAAATRKPWWNLFRTCNISAVAVATVEQGIASIKCDDSARTAGAHPAGARDACAALDYDRTRPAAASAVAERSASASAASAIAVGRTVERGIASVKTFVFERDAAPRTAGALRASARDASAGLDCERTSSAASAVAERSASASAASAVAVGRTVEQGVATVNQCLTLQLS</sequence>
<feature type="compositionally biased region" description="Low complexity" evidence="1">
    <location>
        <begin position="123"/>
        <end position="185"/>
    </location>
</feature>
<dbReference type="KEGG" id="ehx:EMIHUDRAFT_237164"/>
<keyword evidence="2" id="KW-0812">Transmembrane</keyword>
<proteinExistence type="predicted"/>